<feature type="domain" description="Rod shape-determining protein MreC beta-barrel core" evidence="7">
    <location>
        <begin position="124"/>
        <end position="270"/>
    </location>
</feature>
<dbReference type="InterPro" id="IPR055342">
    <property type="entry name" value="MreC_beta-barrel_core"/>
</dbReference>
<dbReference type="PANTHER" id="PTHR34138:SF1">
    <property type="entry name" value="CELL SHAPE-DETERMINING PROTEIN MREC"/>
    <property type="match status" value="1"/>
</dbReference>
<dbReference type="Proteomes" id="UP000199588">
    <property type="component" value="Unassembled WGS sequence"/>
</dbReference>
<keyword evidence="6" id="KW-0472">Membrane</keyword>
<dbReference type="RefSeq" id="WP_090654336.1">
    <property type="nucleotide sequence ID" value="NZ_CP015031.1"/>
</dbReference>
<dbReference type="PANTHER" id="PTHR34138">
    <property type="entry name" value="CELL SHAPE-DETERMINING PROTEIN MREC"/>
    <property type="match status" value="1"/>
</dbReference>
<dbReference type="Gene3D" id="2.40.10.340">
    <property type="entry name" value="Rod shape-determining protein MreC, domain 1"/>
    <property type="match status" value="1"/>
</dbReference>
<dbReference type="Pfam" id="PF04085">
    <property type="entry name" value="MreC"/>
    <property type="match status" value="1"/>
</dbReference>
<evidence type="ECO:0000313" key="9">
    <source>
        <dbReference type="Proteomes" id="UP000199588"/>
    </source>
</evidence>
<keyword evidence="3" id="KW-0133">Cell shape</keyword>
<comment type="caution">
    <text evidence="8">The sequence shown here is derived from an EMBL/GenBank/DDBJ whole genome shotgun (WGS) entry which is preliminary data.</text>
</comment>
<comment type="similarity">
    <text evidence="1">Belongs to the MreC family.</text>
</comment>
<evidence type="ECO:0000256" key="6">
    <source>
        <dbReference type="SAM" id="Phobius"/>
    </source>
</evidence>
<feature type="transmembrane region" description="Helical" evidence="6">
    <location>
        <begin position="12"/>
        <end position="28"/>
    </location>
</feature>
<keyword evidence="6" id="KW-0812">Transmembrane</keyword>
<accession>A0A1G5B9Z7</accession>
<dbReference type="InterPro" id="IPR042175">
    <property type="entry name" value="Cell/Rod_MreC_2"/>
</dbReference>
<reference evidence="8 9" key="1">
    <citation type="submission" date="2016-10" db="EMBL/GenBank/DDBJ databases">
        <authorList>
            <person name="Varghese N."/>
            <person name="Submissions S."/>
        </authorList>
    </citation>
    <scope>NUCLEOTIDE SEQUENCE [LARGE SCALE GENOMIC DNA]</scope>
    <source>
        <strain evidence="8 9">DSM 22022</strain>
    </source>
</reference>
<proteinExistence type="inferred from homology"/>
<feature type="compositionally biased region" description="Basic and acidic residues" evidence="5">
    <location>
        <begin position="301"/>
        <end position="313"/>
    </location>
</feature>
<dbReference type="EMBL" id="FMUQ01000004">
    <property type="protein sequence ID" value="SCX86949.1"/>
    <property type="molecule type" value="Genomic_DNA"/>
</dbReference>
<evidence type="ECO:0000256" key="4">
    <source>
        <dbReference type="ARBA" id="ARBA00032089"/>
    </source>
</evidence>
<dbReference type="InterPro" id="IPR007221">
    <property type="entry name" value="MreC"/>
</dbReference>
<dbReference type="NCBIfam" id="TIGR00219">
    <property type="entry name" value="mreC"/>
    <property type="match status" value="1"/>
</dbReference>
<feature type="compositionally biased region" description="Basic and acidic residues" evidence="5">
    <location>
        <begin position="344"/>
        <end position="353"/>
    </location>
</feature>
<name>A0A1G5B9Z7_9PAST</name>
<keyword evidence="9" id="KW-1185">Reference proteome</keyword>
<evidence type="ECO:0000313" key="8">
    <source>
        <dbReference type="EMBL" id="SCX86949.1"/>
    </source>
</evidence>
<sequence>MKTIFTKAPSLGLRLVLAVMLSVGMILFDGQTNIMIQTRNFIDTAVGGLYYLANTPRTVLDNVSDNLVDTNKLQIENKVLKQQLREKNADLLLLDQLKVENQRLRLLLNSPLRTDEYKKIAEILTAETDVYRQQVVINQGRNDGAYVGQPVIDEKGVIGQIISVGEAASRVLLLSDVTHSIPVQVLRNDVRVIASGTGRTDELTLDNVPRSVDIVKGDLLVTSGLGGRFPEGYPVAVVENVSRDGSNYFATVSAKPLASLERLRYVLLVWPAGDDIHKAQAASPEDVRNAVKQRLANTASEQKKIPVTEDDATKAPVQLNNSEENIPSPENLPEMNRNDTQVDPELKEHREED</sequence>
<organism evidence="8 9">
    <name type="scientific">Basfia succiniciproducens</name>
    <dbReference type="NCBI Taxonomy" id="653940"/>
    <lineage>
        <taxon>Bacteria</taxon>
        <taxon>Pseudomonadati</taxon>
        <taxon>Pseudomonadota</taxon>
        <taxon>Gammaproteobacteria</taxon>
        <taxon>Pasteurellales</taxon>
        <taxon>Pasteurellaceae</taxon>
        <taxon>Basfia</taxon>
    </lineage>
</organism>
<evidence type="ECO:0000256" key="3">
    <source>
        <dbReference type="ARBA" id="ARBA00022960"/>
    </source>
</evidence>
<evidence type="ECO:0000256" key="5">
    <source>
        <dbReference type="SAM" id="MobiDB-lite"/>
    </source>
</evidence>
<feature type="region of interest" description="Disordered" evidence="5">
    <location>
        <begin position="297"/>
        <end position="353"/>
    </location>
</feature>
<protein>
    <recommendedName>
        <fullName evidence="2">Cell shape-determining protein MreC</fullName>
    </recommendedName>
    <alternativeName>
        <fullName evidence="4">Cell shape protein MreC</fullName>
    </alternativeName>
</protein>
<evidence type="ECO:0000256" key="1">
    <source>
        <dbReference type="ARBA" id="ARBA00009369"/>
    </source>
</evidence>
<evidence type="ECO:0000259" key="7">
    <source>
        <dbReference type="Pfam" id="PF04085"/>
    </source>
</evidence>
<evidence type="ECO:0000256" key="2">
    <source>
        <dbReference type="ARBA" id="ARBA00013855"/>
    </source>
</evidence>
<dbReference type="Gene3D" id="2.40.10.350">
    <property type="entry name" value="Rod shape-determining protein MreC, domain 2"/>
    <property type="match status" value="1"/>
</dbReference>
<dbReference type="InterPro" id="IPR042177">
    <property type="entry name" value="Cell/Rod_1"/>
</dbReference>
<feature type="compositionally biased region" description="Low complexity" evidence="5">
    <location>
        <begin position="319"/>
        <end position="334"/>
    </location>
</feature>
<gene>
    <name evidence="8" type="ORF">SAMN02910354_00650</name>
</gene>
<keyword evidence="6" id="KW-1133">Transmembrane helix</keyword>